<feature type="non-terminal residue" evidence="5">
    <location>
        <position position="1"/>
    </location>
</feature>
<dbReference type="PANTHER" id="PTHR43775:SF37">
    <property type="entry name" value="SI:DKEY-61P9.11"/>
    <property type="match status" value="1"/>
</dbReference>
<dbReference type="InterPro" id="IPR001227">
    <property type="entry name" value="Ac_transferase_dom_sf"/>
</dbReference>
<dbReference type="Gene3D" id="3.40.366.10">
    <property type="entry name" value="Malonyl-Coenzyme A Acyl Carrier Protein, domain 2"/>
    <property type="match status" value="1"/>
</dbReference>
<keyword evidence="2" id="KW-0597">Phosphoprotein</keyword>
<dbReference type="InterPro" id="IPR014043">
    <property type="entry name" value="Acyl_transferase_dom"/>
</dbReference>
<evidence type="ECO:0000313" key="6">
    <source>
        <dbReference type="Proteomes" id="UP000553632"/>
    </source>
</evidence>
<dbReference type="Proteomes" id="UP000553632">
    <property type="component" value="Unassembled WGS sequence"/>
</dbReference>
<dbReference type="InterPro" id="IPR016035">
    <property type="entry name" value="Acyl_Trfase/lysoPLipase"/>
</dbReference>
<accession>A0A7J6UBI7</accession>
<dbReference type="Pfam" id="PF00698">
    <property type="entry name" value="Acyl_transf_1"/>
    <property type="match status" value="1"/>
</dbReference>
<gene>
    <name evidence="5" type="ORF">FOZ63_019079</name>
</gene>
<feature type="domain" description="Malonyl-CoA:ACP transacylase (MAT)" evidence="4">
    <location>
        <begin position="1"/>
        <end position="191"/>
    </location>
</feature>
<dbReference type="PANTHER" id="PTHR43775">
    <property type="entry name" value="FATTY ACID SYNTHASE"/>
    <property type="match status" value="1"/>
</dbReference>
<evidence type="ECO:0000256" key="3">
    <source>
        <dbReference type="SAM" id="MobiDB-lite"/>
    </source>
</evidence>
<comment type="caution">
    <text evidence="5">The sequence shown here is derived from an EMBL/GenBank/DDBJ whole genome shotgun (WGS) entry which is preliminary data.</text>
</comment>
<dbReference type="AlphaFoldDB" id="A0A7J6UBI7"/>
<feature type="region of interest" description="Disordered" evidence="3">
    <location>
        <begin position="197"/>
        <end position="223"/>
    </location>
</feature>
<dbReference type="Gene3D" id="3.30.70.3290">
    <property type="match status" value="1"/>
</dbReference>
<proteinExistence type="predicted"/>
<protein>
    <recommendedName>
        <fullName evidence="4">Malonyl-CoA:ACP transacylase (MAT) domain-containing protein</fullName>
    </recommendedName>
</protein>
<dbReference type="GO" id="GO:0006633">
    <property type="term" value="P:fatty acid biosynthetic process"/>
    <property type="evidence" value="ECO:0007669"/>
    <property type="project" value="TreeGrafter"/>
</dbReference>
<organism evidence="5 6">
    <name type="scientific">Perkinsus olseni</name>
    <name type="common">Perkinsus atlanticus</name>
    <dbReference type="NCBI Taxonomy" id="32597"/>
    <lineage>
        <taxon>Eukaryota</taxon>
        <taxon>Sar</taxon>
        <taxon>Alveolata</taxon>
        <taxon>Perkinsozoa</taxon>
        <taxon>Perkinsea</taxon>
        <taxon>Perkinsida</taxon>
        <taxon>Perkinsidae</taxon>
        <taxon>Perkinsus</taxon>
    </lineage>
</organism>
<feature type="compositionally biased region" description="Polar residues" evidence="3">
    <location>
        <begin position="209"/>
        <end position="223"/>
    </location>
</feature>
<keyword evidence="6" id="KW-1185">Reference proteome</keyword>
<evidence type="ECO:0000256" key="1">
    <source>
        <dbReference type="ARBA" id="ARBA00022450"/>
    </source>
</evidence>
<dbReference type="GO" id="GO:0004312">
    <property type="term" value="F:fatty acid synthase activity"/>
    <property type="evidence" value="ECO:0007669"/>
    <property type="project" value="TreeGrafter"/>
</dbReference>
<evidence type="ECO:0000259" key="4">
    <source>
        <dbReference type="SMART" id="SM00827"/>
    </source>
</evidence>
<reference evidence="5 6" key="1">
    <citation type="submission" date="2020-04" db="EMBL/GenBank/DDBJ databases">
        <title>Perkinsus olseni comparative genomics.</title>
        <authorList>
            <person name="Bogema D.R."/>
        </authorList>
    </citation>
    <scope>NUCLEOTIDE SEQUENCE [LARGE SCALE GENOMIC DNA]</scope>
    <source>
        <strain evidence="5 6">ATCC PRA-207</strain>
    </source>
</reference>
<evidence type="ECO:0000256" key="2">
    <source>
        <dbReference type="ARBA" id="ARBA00022553"/>
    </source>
</evidence>
<dbReference type="EMBL" id="JABANO010004811">
    <property type="protein sequence ID" value="KAF4754570.1"/>
    <property type="molecule type" value="Genomic_DNA"/>
</dbReference>
<dbReference type="InterPro" id="IPR050091">
    <property type="entry name" value="PKS_NRPS_Biosynth_Enz"/>
</dbReference>
<dbReference type="SUPFAM" id="SSF52151">
    <property type="entry name" value="FabD/lysophospholipase-like"/>
    <property type="match status" value="1"/>
</dbReference>
<name>A0A7J6UBI7_PEROL</name>
<feature type="non-terminal residue" evidence="5">
    <location>
        <position position="223"/>
    </location>
</feature>
<sequence>DLPNLPRGVEVACVNATKRIVVSGTPEGIESFKATLQVPSKVLDTAGAFHSHYVDAAVDVLESQIPVLVPDLKKPSKYNLISTATHGDGDCDFGSVRYWCRQTRRTVMLERALKEAGKGGTRFIDVGPGAGMRTLIRECVPDAEVFCAARYFDRSDQALRGALWSSGIVSEPPVPDGDGLRRALALPTRRWRRTKCWPPDRSSERDSCRATTASGMASMTYTE</sequence>
<evidence type="ECO:0000313" key="5">
    <source>
        <dbReference type="EMBL" id="KAF4754570.1"/>
    </source>
</evidence>
<dbReference type="SMART" id="SM00827">
    <property type="entry name" value="PKS_AT"/>
    <property type="match status" value="1"/>
</dbReference>
<keyword evidence="1" id="KW-0596">Phosphopantetheine</keyword>